<dbReference type="Proteomes" id="UP000234681">
    <property type="component" value="Chromosome 16"/>
</dbReference>
<dbReference type="EMBL" id="CH473970">
    <property type="protein sequence ID" value="EDM08785.1"/>
    <property type="molecule type" value="Genomic_DNA"/>
</dbReference>
<protein>
    <submittedName>
        <fullName evidence="1">RCG43353</fullName>
    </submittedName>
</protein>
<dbReference type="AlphaFoldDB" id="A6IWT7"/>
<sequence length="47" mass="5714">MWWRTDSAEVLPFSYWIRSQISFVKILPPLDPPREIILLGFNFAWEF</sequence>
<evidence type="ECO:0000313" key="2">
    <source>
        <dbReference type="Proteomes" id="UP000234681"/>
    </source>
</evidence>
<accession>A6IWT7</accession>
<name>A6IWT7_RAT</name>
<organism evidence="1 2">
    <name type="scientific">Rattus norvegicus</name>
    <name type="common">Rat</name>
    <dbReference type="NCBI Taxonomy" id="10116"/>
    <lineage>
        <taxon>Eukaryota</taxon>
        <taxon>Metazoa</taxon>
        <taxon>Chordata</taxon>
        <taxon>Craniata</taxon>
        <taxon>Vertebrata</taxon>
        <taxon>Euteleostomi</taxon>
        <taxon>Mammalia</taxon>
        <taxon>Eutheria</taxon>
        <taxon>Euarchontoglires</taxon>
        <taxon>Glires</taxon>
        <taxon>Rodentia</taxon>
        <taxon>Myomorpha</taxon>
        <taxon>Muroidea</taxon>
        <taxon>Muridae</taxon>
        <taxon>Murinae</taxon>
        <taxon>Rattus</taxon>
    </lineage>
</organism>
<evidence type="ECO:0000313" key="1">
    <source>
        <dbReference type="EMBL" id="EDM08785.1"/>
    </source>
</evidence>
<gene>
    <name evidence="1" type="ORF">rCG_43353</name>
</gene>
<proteinExistence type="predicted"/>
<reference evidence="1 2" key="1">
    <citation type="submission" date="2005-09" db="EMBL/GenBank/DDBJ databases">
        <authorList>
            <person name="Mural R.J."/>
            <person name="Li P.W."/>
            <person name="Adams M.D."/>
            <person name="Amanatides P.G."/>
            <person name="Baden-Tillson H."/>
            <person name="Barnstead M."/>
            <person name="Chin S.H."/>
            <person name="Dew I."/>
            <person name="Evans C.A."/>
            <person name="Ferriera S."/>
            <person name="Flanigan M."/>
            <person name="Fosler C."/>
            <person name="Glodek A."/>
            <person name="Gu Z."/>
            <person name="Holt R.A."/>
            <person name="Jennings D."/>
            <person name="Kraft C.L."/>
            <person name="Lu F."/>
            <person name="Nguyen T."/>
            <person name="Nusskern D.R."/>
            <person name="Pfannkoch C.M."/>
            <person name="Sitter C."/>
            <person name="Sutton G.G."/>
            <person name="Venter J.C."/>
            <person name="Wang Z."/>
            <person name="Woodage T."/>
            <person name="Zheng X.H."/>
            <person name="Zhong F."/>
        </authorList>
    </citation>
    <scope>NUCLEOTIDE SEQUENCE [LARGE SCALE GENOMIC DNA]</scope>
    <source>
        <strain>BN</strain>
        <strain evidence="2">Sprague-Dawley</strain>
    </source>
</reference>